<accession>A0ABS6C6B4</accession>
<gene>
    <name evidence="2" type="ORF">KPL27_13305</name>
</gene>
<sequence>MNEKEKISYLKALVYIATIDEDLGDDEKQYLVNISNMYGLTEEQSEDLIKAVIDRTENLEEILSEITDRKTKLLLIYELIALCYADGNYSEIEKSGVINVSKILKIEEGKIKVIEDLLNESVKLQEKVNIALER</sequence>
<organism evidence="2 3">
    <name type="scientific">Clostridium algidicarnis</name>
    <dbReference type="NCBI Taxonomy" id="37659"/>
    <lineage>
        <taxon>Bacteria</taxon>
        <taxon>Bacillati</taxon>
        <taxon>Bacillota</taxon>
        <taxon>Clostridia</taxon>
        <taxon>Eubacteriales</taxon>
        <taxon>Clostridiaceae</taxon>
        <taxon>Clostridium</taxon>
    </lineage>
</organism>
<dbReference type="RefSeq" id="WP_216132853.1">
    <property type="nucleotide sequence ID" value="NZ_JAHLDG010000029.1"/>
</dbReference>
<dbReference type="Pfam" id="PF05099">
    <property type="entry name" value="TerB"/>
    <property type="match status" value="1"/>
</dbReference>
<evidence type="ECO:0000313" key="2">
    <source>
        <dbReference type="EMBL" id="MBU3221042.1"/>
    </source>
</evidence>
<dbReference type="InterPro" id="IPR007791">
    <property type="entry name" value="DjlA_N"/>
</dbReference>
<comment type="caution">
    <text evidence="2">The sequence shown here is derived from an EMBL/GenBank/DDBJ whole genome shotgun (WGS) entry which is preliminary data.</text>
</comment>
<evidence type="ECO:0000259" key="1">
    <source>
        <dbReference type="Pfam" id="PF05099"/>
    </source>
</evidence>
<evidence type="ECO:0000313" key="3">
    <source>
        <dbReference type="Proteomes" id="UP000740830"/>
    </source>
</evidence>
<reference evidence="2 3" key="1">
    <citation type="submission" date="2021-06" db="EMBL/GenBank/DDBJ databases">
        <title>Clostridia strains as spoilage organisms.</title>
        <authorList>
            <person name="Wambui J."/>
            <person name="Stephan R."/>
            <person name="Stevens M.J.A."/>
        </authorList>
    </citation>
    <scope>NUCLEOTIDE SEQUENCE [LARGE SCALE GENOMIC DNA]</scope>
    <source>
        <strain evidence="2 3">CM013</strain>
    </source>
</reference>
<name>A0ABS6C6B4_9CLOT</name>
<protein>
    <submittedName>
        <fullName evidence="2">TerB family tellurite resistance protein</fullName>
    </submittedName>
</protein>
<dbReference type="Proteomes" id="UP000740830">
    <property type="component" value="Unassembled WGS sequence"/>
</dbReference>
<keyword evidence="3" id="KW-1185">Reference proteome</keyword>
<proteinExistence type="predicted"/>
<feature type="domain" description="Co-chaperone DjlA N-terminal" evidence="1">
    <location>
        <begin position="12"/>
        <end position="111"/>
    </location>
</feature>
<dbReference type="EMBL" id="JAHLDG010000029">
    <property type="protein sequence ID" value="MBU3221042.1"/>
    <property type="molecule type" value="Genomic_DNA"/>
</dbReference>